<evidence type="ECO:0000313" key="13">
    <source>
        <dbReference type="EMBL" id="MQT79689.1"/>
    </source>
</evidence>
<dbReference type="Gene3D" id="3.30.450.20">
    <property type="entry name" value="PAS domain"/>
    <property type="match status" value="2"/>
</dbReference>
<evidence type="ECO:0000259" key="11">
    <source>
        <dbReference type="PROSITE" id="PS50113"/>
    </source>
</evidence>
<comment type="catalytic activity">
    <reaction evidence="1">
        <text>ATP + protein L-histidine = ADP + protein N-phospho-L-histidine.</text>
        <dbReference type="EC" id="2.7.13.3"/>
    </reaction>
</comment>
<feature type="domain" description="Histidine kinase" evidence="9">
    <location>
        <begin position="375"/>
        <end position="594"/>
    </location>
</feature>
<evidence type="ECO:0000313" key="15">
    <source>
        <dbReference type="EMBL" id="MQU26323.1"/>
    </source>
</evidence>
<dbReference type="AlphaFoldDB" id="A0A6A7YWM2"/>
<dbReference type="Proteomes" id="UP000713985">
    <property type="component" value="Unassembled WGS sequence"/>
</dbReference>
<dbReference type="EC" id="2.7.13.3" evidence="2"/>
<feature type="domain" description="PAC" evidence="11">
    <location>
        <begin position="181"/>
        <end position="234"/>
    </location>
</feature>
<keyword evidence="3" id="KW-0597">Phosphoprotein</keyword>
<evidence type="ECO:0000313" key="18">
    <source>
        <dbReference type="Proteomes" id="UP000713985"/>
    </source>
</evidence>
<dbReference type="EMBL" id="WIVW01000006">
    <property type="protein sequence ID" value="MQU26323.1"/>
    <property type="molecule type" value="Genomic_DNA"/>
</dbReference>
<dbReference type="Pfam" id="PF00512">
    <property type="entry name" value="HisKA"/>
    <property type="match status" value="1"/>
</dbReference>
<dbReference type="InterPro" id="IPR003594">
    <property type="entry name" value="HATPase_dom"/>
</dbReference>
<dbReference type="SMART" id="SM00387">
    <property type="entry name" value="HATPase_c"/>
    <property type="match status" value="1"/>
</dbReference>
<dbReference type="Proteomes" id="UP000437970">
    <property type="component" value="Unassembled WGS sequence"/>
</dbReference>
<dbReference type="SMART" id="SM00086">
    <property type="entry name" value="PAC"/>
    <property type="match status" value="1"/>
</dbReference>
<comment type="caution">
    <text evidence="13">The sequence shown here is derived from an EMBL/GenBank/DDBJ whole genome shotgun (WGS) entry which is preliminary data.</text>
</comment>
<dbReference type="Pfam" id="PF08447">
    <property type="entry name" value="PAS_3"/>
    <property type="match status" value="1"/>
</dbReference>
<dbReference type="InterPro" id="IPR035965">
    <property type="entry name" value="PAS-like_dom_sf"/>
</dbReference>
<dbReference type="PROSITE" id="PS50113">
    <property type="entry name" value="PAC"/>
    <property type="match status" value="1"/>
</dbReference>
<evidence type="ECO:0000256" key="7">
    <source>
        <dbReference type="ARBA" id="ARBA00022840"/>
    </source>
</evidence>
<protein>
    <recommendedName>
        <fullName evidence="2">histidine kinase</fullName>
        <ecNumber evidence="2">2.7.13.3</ecNumber>
    </recommendedName>
</protein>
<evidence type="ECO:0000259" key="10">
    <source>
        <dbReference type="PROSITE" id="PS50112"/>
    </source>
</evidence>
<sequence>MPLALLTYDPQPSVVLDAEGSPRIANMAMSQMLAGKPLAEVHTILPHNLPELVRACLQQRRAIEQVEAQCNEQVWLWTLIPEPDGQWVVARGREASAELMAAREAVKSRRLYRLITENTTDLISRHTPDGRFLDASPASWTLLGYWPERLRGKLAQRFFHPHAMAPMLRQASEALELDGYHTMTYRIRHQAGHYLWFETASRAIRDTYTGTVVEVVSVSRDITARIHAQENKQRLAEVVEANPDPVLFIDQAGRVSYFNVAALRLLALTGEQGRHSLSDFLSDQDLAQFDSMGWCHAEQEGLWRIETCVEPLNGAPSVPVSLLLLAHRSAGGERYFSLVLRDRRERALREAQQRHHQDEMAHTARLVSLGELASGIAHEINQPLAAVVNYASASQRYLQSLGSNPLAAERVAQGLERINQHANHAAEVIKRLRGFLRKGRRTLQLLEVREVALQAVSLCAWEAREKEVTLDVQLPQNLPQVYADRVLLEQVLLNLLRNAIDANREHHPAQPSSVFLRACTLGSDGLQITVQDQGPGVNAEQFEQLFTPFYTSKADGLGLGLSMSRSIVEGFGGELDAQVQPQGLLLCCRLPLMAPLKKDEGV</sequence>
<dbReference type="OrthoDB" id="1931120at2"/>
<evidence type="ECO:0000313" key="17">
    <source>
        <dbReference type="Proteomes" id="UP000443000"/>
    </source>
</evidence>
<dbReference type="InterPro" id="IPR013655">
    <property type="entry name" value="PAS_fold_3"/>
</dbReference>
<dbReference type="SUPFAM" id="SSF55874">
    <property type="entry name" value="ATPase domain of HSP90 chaperone/DNA topoisomerase II/histidine kinase"/>
    <property type="match status" value="1"/>
</dbReference>
<dbReference type="InterPro" id="IPR013767">
    <property type="entry name" value="PAS_fold"/>
</dbReference>
<dbReference type="InterPro" id="IPR036890">
    <property type="entry name" value="HATPase_C_sf"/>
</dbReference>
<accession>A0A6A7YWM2</accession>
<evidence type="ECO:0000256" key="5">
    <source>
        <dbReference type="ARBA" id="ARBA00022741"/>
    </source>
</evidence>
<dbReference type="GO" id="GO:0005524">
    <property type="term" value="F:ATP binding"/>
    <property type="evidence" value="ECO:0007669"/>
    <property type="project" value="UniProtKB-KW"/>
</dbReference>
<dbReference type="InterPro" id="IPR000700">
    <property type="entry name" value="PAS-assoc_C"/>
</dbReference>
<dbReference type="GO" id="GO:0006355">
    <property type="term" value="P:regulation of DNA-templated transcription"/>
    <property type="evidence" value="ECO:0007669"/>
    <property type="project" value="InterPro"/>
</dbReference>
<evidence type="ECO:0000256" key="6">
    <source>
        <dbReference type="ARBA" id="ARBA00022777"/>
    </source>
</evidence>
<dbReference type="InterPro" id="IPR000014">
    <property type="entry name" value="PAS"/>
</dbReference>
<dbReference type="Pfam" id="PF00989">
    <property type="entry name" value="PAS"/>
    <property type="match status" value="1"/>
</dbReference>
<organism evidence="13">
    <name type="scientific">Pseudomonas helleri</name>
    <dbReference type="NCBI Taxonomy" id="1608996"/>
    <lineage>
        <taxon>Bacteria</taxon>
        <taxon>Pseudomonadati</taxon>
        <taxon>Pseudomonadota</taxon>
        <taxon>Gammaproteobacteria</taxon>
        <taxon>Pseudomonadales</taxon>
        <taxon>Pseudomonadaceae</taxon>
        <taxon>Pseudomonas</taxon>
    </lineage>
</organism>
<dbReference type="SMART" id="SM00091">
    <property type="entry name" value="PAS"/>
    <property type="match status" value="2"/>
</dbReference>
<dbReference type="InterPro" id="IPR005467">
    <property type="entry name" value="His_kinase_dom"/>
</dbReference>
<dbReference type="InterPro" id="IPR004358">
    <property type="entry name" value="Sig_transdc_His_kin-like_C"/>
</dbReference>
<dbReference type="PROSITE" id="PS50109">
    <property type="entry name" value="HIS_KIN"/>
    <property type="match status" value="1"/>
</dbReference>
<dbReference type="EMBL" id="WIWP01000013">
    <property type="protein sequence ID" value="MQT26146.1"/>
    <property type="molecule type" value="Genomic_DNA"/>
</dbReference>
<dbReference type="Proteomes" id="UP000443000">
    <property type="component" value="Unassembled WGS sequence"/>
</dbReference>
<dbReference type="CDD" id="cd00130">
    <property type="entry name" value="PAS"/>
    <property type="match status" value="2"/>
</dbReference>
<dbReference type="PROSITE" id="PS50112">
    <property type="entry name" value="PAS"/>
    <property type="match status" value="2"/>
</dbReference>
<dbReference type="EMBL" id="WIVT01000020">
    <property type="protein sequence ID" value="MQU17979.1"/>
    <property type="molecule type" value="Genomic_DNA"/>
</dbReference>
<gene>
    <name evidence="14" type="ORF">GHN41_16200</name>
    <name evidence="13" type="ORF">GHN86_06350</name>
    <name evidence="12" type="ORF">GHN94_09950</name>
    <name evidence="15" type="ORF">GHO29_07455</name>
</gene>
<keyword evidence="18" id="KW-1185">Reference proteome</keyword>
<reference evidence="16 17" key="1">
    <citation type="submission" date="2019-10" db="EMBL/GenBank/DDBJ databases">
        <title>Evaluation of single-gene subtyping targets for Pseudomonas.</title>
        <authorList>
            <person name="Reichler S.J."/>
            <person name="Orsi R.H."/>
            <person name="Wiedmann M."/>
            <person name="Martin N.H."/>
            <person name="Murphy S.I."/>
        </authorList>
    </citation>
    <scope>NUCLEOTIDE SEQUENCE</scope>
    <source>
        <strain evidence="12 18">FSL R10-0802</strain>
        <strain evidence="14 17">FSL R10-1594</strain>
        <strain evidence="15 16">FSL R10-1984</strain>
        <strain evidence="13">FSL R10-2339</strain>
    </source>
</reference>
<evidence type="ECO:0000256" key="2">
    <source>
        <dbReference type="ARBA" id="ARBA00012438"/>
    </source>
</evidence>
<dbReference type="InterPro" id="IPR001610">
    <property type="entry name" value="PAC"/>
</dbReference>
<dbReference type="CDD" id="cd00082">
    <property type="entry name" value="HisKA"/>
    <property type="match status" value="1"/>
</dbReference>
<dbReference type="RefSeq" id="WP_153378213.1">
    <property type="nucleotide sequence ID" value="NZ_JBITTT010000011.1"/>
</dbReference>
<evidence type="ECO:0000313" key="12">
    <source>
        <dbReference type="EMBL" id="MQT26146.1"/>
    </source>
</evidence>
<evidence type="ECO:0000256" key="8">
    <source>
        <dbReference type="ARBA" id="ARBA00023012"/>
    </source>
</evidence>
<evidence type="ECO:0000259" key="9">
    <source>
        <dbReference type="PROSITE" id="PS50109"/>
    </source>
</evidence>
<dbReference type="NCBIfam" id="TIGR00229">
    <property type="entry name" value="sensory_box"/>
    <property type="match status" value="2"/>
</dbReference>
<dbReference type="SUPFAM" id="SSF47384">
    <property type="entry name" value="Homodimeric domain of signal transducing histidine kinase"/>
    <property type="match status" value="1"/>
</dbReference>
<dbReference type="InterPro" id="IPR036097">
    <property type="entry name" value="HisK_dim/P_sf"/>
</dbReference>
<evidence type="ECO:0000256" key="1">
    <source>
        <dbReference type="ARBA" id="ARBA00000085"/>
    </source>
</evidence>
<evidence type="ECO:0000313" key="16">
    <source>
        <dbReference type="Proteomes" id="UP000437970"/>
    </source>
</evidence>
<dbReference type="PANTHER" id="PTHR43065">
    <property type="entry name" value="SENSOR HISTIDINE KINASE"/>
    <property type="match status" value="1"/>
</dbReference>
<keyword evidence="5" id="KW-0547">Nucleotide-binding</keyword>
<evidence type="ECO:0000256" key="4">
    <source>
        <dbReference type="ARBA" id="ARBA00022679"/>
    </source>
</evidence>
<dbReference type="Gene3D" id="3.30.565.10">
    <property type="entry name" value="Histidine kinase-like ATPase, C-terminal domain"/>
    <property type="match status" value="1"/>
</dbReference>
<evidence type="ECO:0000256" key="3">
    <source>
        <dbReference type="ARBA" id="ARBA00022553"/>
    </source>
</evidence>
<feature type="domain" description="PAS" evidence="10">
    <location>
        <begin position="108"/>
        <end position="178"/>
    </location>
</feature>
<dbReference type="Gene3D" id="1.10.287.130">
    <property type="match status" value="1"/>
</dbReference>
<keyword evidence="8" id="KW-0902">Two-component regulatory system</keyword>
<dbReference type="InterPro" id="IPR003661">
    <property type="entry name" value="HisK_dim/P_dom"/>
</dbReference>
<dbReference type="EMBL" id="WIWC01000007">
    <property type="protein sequence ID" value="MQT79689.1"/>
    <property type="molecule type" value="Genomic_DNA"/>
</dbReference>
<dbReference type="PRINTS" id="PR00344">
    <property type="entry name" value="BCTRLSENSOR"/>
</dbReference>
<dbReference type="SMART" id="SM00388">
    <property type="entry name" value="HisKA"/>
    <property type="match status" value="1"/>
</dbReference>
<name>A0A6A7YWM2_9PSED</name>
<proteinExistence type="predicted"/>
<dbReference type="GO" id="GO:0000155">
    <property type="term" value="F:phosphorelay sensor kinase activity"/>
    <property type="evidence" value="ECO:0007669"/>
    <property type="project" value="InterPro"/>
</dbReference>
<dbReference type="SUPFAM" id="SSF55785">
    <property type="entry name" value="PYP-like sensor domain (PAS domain)"/>
    <property type="match status" value="2"/>
</dbReference>
<keyword evidence="7" id="KW-0067">ATP-binding</keyword>
<dbReference type="PANTHER" id="PTHR43065:SF42">
    <property type="entry name" value="TWO-COMPONENT SENSOR PPRA"/>
    <property type="match status" value="1"/>
</dbReference>
<feature type="domain" description="PAS" evidence="10">
    <location>
        <begin position="231"/>
        <end position="272"/>
    </location>
</feature>
<dbReference type="Pfam" id="PF02518">
    <property type="entry name" value="HATPase_c"/>
    <property type="match status" value="1"/>
</dbReference>
<keyword evidence="4" id="KW-0808">Transferase</keyword>
<keyword evidence="6" id="KW-0418">Kinase</keyword>
<evidence type="ECO:0000313" key="14">
    <source>
        <dbReference type="EMBL" id="MQU17979.1"/>
    </source>
</evidence>